<dbReference type="GO" id="GO:0017108">
    <property type="term" value="F:5'-flap endonuclease activity"/>
    <property type="evidence" value="ECO:0007669"/>
    <property type="project" value="TreeGrafter"/>
</dbReference>
<sequence>MDDFVQRRPRALASKPELLRPKSPSPEEPPMKKPKVEDGAPDHTVATDAVGWFNQDSDEKLAVASHEEDVESESRETRHHHPAIEDALPPVETDKEAIERYELYKASQSSDVDEKPHNGGSLTTRVNICEPPPSSFKDVETNAQISYVRLFLPLRNTLQRWTKLRPYWDSKSFKALCKEAKVQGKNKAGLVKALCRMSYQQAGLMSVGLQRSASGSRSSKEPSPVKDISPVASRLPPTLTKQDSNRAQHFLDKILAITGPCIRLSPLTYKLFERVHLVFYRSTEWTEKSLTTIILAKIARRNFPEYIVCRTSNIFKSRRHLLEFEAGVRLEAEVDQILEFHGPPGKEGFSKVMDIFDRIYPRWQVLIQEELIKEATVYDPGEGAYLRRFTPVHSYTRIIHKATSVLGRLKEHKKEHGLLTELLDQNLFHPARRGSWYQRKALLEEHYMHALDPAPASENLEKQKRHWKRIAMSTCEAGLQDNDCHVIFHYDLQKRLVKIEKQLRIPFREQHDFGHIRLKAPEEHTVEGVQLKEVDPIGKNGRQASTKTHWIDEEEDGGECSVEEMCLSSYRSKGWKGYHAEGGIIRTLFAYLFYDVLFLYVPNVFQTAYQTCPLDLHTDSFYPTRASEINTGWWRLPTGPRAHHPAARRLLQQQRTVHDLQGDGARVTPARRWHPGPDLWRTEPQKECMFAEVKSAKDRISDTQRLWILVLTGTGVRVRALQCCRARDQGGRLRREDNLGMDQSVALHGHRV</sequence>
<evidence type="ECO:0000256" key="5">
    <source>
        <dbReference type="RuleBase" id="RU365033"/>
    </source>
</evidence>
<name>C9SLX4_VERA1</name>
<evidence type="ECO:0000259" key="7">
    <source>
        <dbReference type="Pfam" id="PF08774"/>
    </source>
</evidence>
<evidence type="ECO:0000313" key="10">
    <source>
        <dbReference type="Proteomes" id="UP000008698"/>
    </source>
</evidence>
<keyword evidence="10" id="KW-1185">Reference proteome</keyword>
<dbReference type="HOGENOM" id="CLU_005116_1_0_1"/>
<dbReference type="KEGG" id="val:VDBG_05898"/>
<dbReference type="STRING" id="526221.C9SLX4"/>
<dbReference type="InterPro" id="IPR014883">
    <property type="entry name" value="VRR_NUC"/>
</dbReference>
<dbReference type="Proteomes" id="UP000008698">
    <property type="component" value="Unassembled WGS sequence"/>
</dbReference>
<keyword evidence="3 5" id="KW-0378">Hydrolase</keyword>
<keyword evidence="2 5" id="KW-0479">Metal-binding</keyword>
<comment type="function">
    <text evidence="5">Nuclease required for the repair of DNA interstrand cross-links (ICL). Acts as a 5'-3' exonuclease that anchors at a cut end of DNA and cleaves DNA successively at every third nucleotide, allowing to excise an ICL from one strand through flanking incisions.</text>
</comment>
<dbReference type="PANTHER" id="PTHR15749:SF4">
    <property type="entry name" value="FANCONI-ASSOCIATED NUCLEASE 1"/>
    <property type="match status" value="1"/>
</dbReference>
<comment type="similarity">
    <text evidence="5">Belongs to the FAN1 family.</text>
</comment>
<dbReference type="CDD" id="cd22326">
    <property type="entry name" value="FAN1-like"/>
    <property type="match status" value="1"/>
</dbReference>
<dbReference type="GO" id="GO:0004528">
    <property type="term" value="F:phosphodiesterase I activity"/>
    <property type="evidence" value="ECO:0007669"/>
    <property type="project" value="UniProtKB-EC"/>
</dbReference>
<feature type="compositionally biased region" description="Basic and acidic residues" evidence="6">
    <location>
        <begin position="57"/>
        <end position="76"/>
    </location>
</feature>
<dbReference type="InterPro" id="IPR049132">
    <property type="entry name" value="FAN1-like_euk"/>
</dbReference>
<dbReference type="GeneID" id="9537750"/>
<dbReference type="OrthoDB" id="76364at2759"/>
<evidence type="ECO:0000256" key="1">
    <source>
        <dbReference type="ARBA" id="ARBA00022722"/>
    </source>
</evidence>
<keyword evidence="1 5" id="KW-0540">Nuclease</keyword>
<keyword evidence="5" id="KW-0464">Manganese</keyword>
<evidence type="ECO:0000313" key="9">
    <source>
        <dbReference type="EMBL" id="EEY19789.1"/>
    </source>
</evidence>
<keyword evidence="5" id="KW-0227">DNA damage</keyword>
<dbReference type="Pfam" id="PF08774">
    <property type="entry name" value="VRR_NUC"/>
    <property type="match status" value="1"/>
</dbReference>
<dbReference type="InterPro" id="IPR033315">
    <property type="entry name" value="Fan1-like"/>
</dbReference>
<feature type="domain" description="VRR-NUC" evidence="7">
    <location>
        <begin position="677"/>
        <end position="722"/>
    </location>
</feature>
<dbReference type="EC" id="3.1.4.1" evidence="5"/>
<evidence type="ECO:0000256" key="3">
    <source>
        <dbReference type="ARBA" id="ARBA00022801"/>
    </source>
</evidence>
<evidence type="ECO:0000256" key="2">
    <source>
        <dbReference type="ARBA" id="ARBA00022723"/>
    </source>
</evidence>
<dbReference type="GO" id="GO:0070336">
    <property type="term" value="F:flap-structured DNA binding"/>
    <property type="evidence" value="ECO:0007669"/>
    <property type="project" value="TreeGrafter"/>
</dbReference>
<keyword evidence="5" id="KW-0539">Nucleus</keyword>
<dbReference type="GO" id="GO:0008409">
    <property type="term" value="F:5'-3' exonuclease activity"/>
    <property type="evidence" value="ECO:0007669"/>
    <property type="project" value="TreeGrafter"/>
</dbReference>
<organism evidence="10">
    <name type="scientific">Verticillium alfalfae (strain VaMs.102 / ATCC MYA-4576 / FGSC 10136)</name>
    <name type="common">Verticillium wilt of alfalfa</name>
    <name type="synonym">Verticillium albo-atrum</name>
    <dbReference type="NCBI Taxonomy" id="526221"/>
    <lineage>
        <taxon>Eukaryota</taxon>
        <taxon>Fungi</taxon>
        <taxon>Dikarya</taxon>
        <taxon>Ascomycota</taxon>
        <taxon>Pezizomycotina</taxon>
        <taxon>Sordariomycetes</taxon>
        <taxon>Hypocreomycetidae</taxon>
        <taxon>Glomerellales</taxon>
        <taxon>Plectosphaerellaceae</taxon>
        <taxon>Verticillium</taxon>
    </lineage>
</organism>
<dbReference type="RefSeq" id="XP_003003456.1">
    <property type="nucleotide sequence ID" value="XM_003003410.1"/>
</dbReference>
<evidence type="ECO:0000259" key="8">
    <source>
        <dbReference type="Pfam" id="PF21170"/>
    </source>
</evidence>
<dbReference type="Pfam" id="PF21170">
    <property type="entry name" value="FAN1_TPR"/>
    <property type="match status" value="1"/>
</dbReference>
<dbReference type="GO" id="GO:0005634">
    <property type="term" value="C:nucleus"/>
    <property type="evidence" value="ECO:0007669"/>
    <property type="project" value="UniProtKB-SubCell"/>
</dbReference>
<gene>
    <name evidence="9" type="ORF">VDBG_05898</name>
</gene>
<accession>C9SLX4</accession>
<comment type="subcellular location">
    <subcellularLocation>
        <location evidence="5">Nucleus</location>
    </subcellularLocation>
</comment>
<dbReference type="GO" id="GO:0036297">
    <property type="term" value="P:interstrand cross-link repair"/>
    <property type="evidence" value="ECO:0007669"/>
    <property type="project" value="InterPro"/>
</dbReference>
<dbReference type="InterPro" id="IPR049126">
    <property type="entry name" value="FAN1-like_TPR"/>
</dbReference>
<feature type="region of interest" description="Disordered" evidence="6">
    <location>
        <begin position="105"/>
        <end position="128"/>
    </location>
</feature>
<dbReference type="eggNOG" id="KOG2143">
    <property type="taxonomic scope" value="Eukaryota"/>
</dbReference>
<keyword evidence="5" id="KW-0234">DNA repair</keyword>
<dbReference type="PANTHER" id="PTHR15749">
    <property type="entry name" value="FANCONI-ASSOCIATED NUCLEASE 1"/>
    <property type="match status" value="1"/>
</dbReference>
<reference evidence="10" key="1">
    <citation type="journal article" date="2011" name="PLoS Pathog.">
        <title>Comparative genomics yields insights into niche adaptation of plant vascular wilt pathogens.</title>
        <authorList>
            <person name="Klosterman S.J."/>
            <person name="Subbarao K.V."/>
            <person name="Kang S."/>
            <person name="Veronese P."/>
            <person name="Gold S.E."/>
            <person name="Thomma B.P.H.J."/>
            <person name="Chen Z."/>
            <person name="Henrissat B."/>
            <person name="Lee Y.-H."/>
            <person name="Park J."/>
            <person name="Garcia-Pedrajas M.D."/>
            <person name="Barbara D.J."/>
            <person name="Anchieta A."/>
            <person name="de Jonge R."/>
            <person name="Santhanam P."/>
            <person name="Maruthachalam K."/>
            <person name="Atallah Z."/>
            <person name="Amyotte S.G."/>
            <person name="Paz Z."/>
            <person name="Inderbitzin P."/>
            <person name="Hayes R.J."/>
            <person name="Heiman D.I."/>
            <person name="Young S."/>
            <person name="Zeng Q."/>
            <person name="Engels R."/>
            <person name="Galagan J."/>
            <person name="Cuomo C.A."/>
            <person name="Dobinson K.F."/>
            <person name="Ma L.-J."/>
        </authorList>
    </citation>
    <scope>NUCLEOTIDE SEQUENCE [LARGE SCALE GENOMIC DNA]</scope>
    <source>
        <strain evidence="10">VaMs.102 / ATCC MYA-4576 / FGSC 10136</strain>
    </source>
</reference>
<dbReference type="GO" id="GO:0046872">
    <property type="term" value="F:metal ion binding"/>
    <property type="evidence" value="ECO:0007669"/>
    <property type="project" value="UniProtKB-KW"/>
</dbReference>
<keyword evidence="4 5" id="KW-0460">Magnesium</keyword>
<comment type="cofactor">
    <cofactor evidence="5">
        <name>Mg(2+)</name>
        <dbReference type="ChEBI" id="CHEBI:18420"/>
    </cofactor>
    <cofactor evidence="5">
        <name>Mn(2+)</name>
        <dbReference type="ChEBI" id="CHEBI:29035"/>
    </cofactor>
</comment>
<feature type="region of interest" description="Disordered" evidence="6">
    <location>
        <begin position="210"/>
        <end position="240"/>
    </location>
</feature>
<comment type="catalytic activity">
    <reaction evidence="5">
        <text>Hydrolytically removes 5'-nucleotides successively from the 3'-hydroxy termini of 3'-hydroxy-terminated oligonucleotides.</text>
        <dbReference type="EC" id="3.1.4.1"/>
    </reaction>
</comment>
<evidence type="ECO:0000256" key="6">
    <source>
        <dbReference type="SAM" id="MobiDB-lite"/>
    </source>
</evidence>
<dbReference type="AlphaFoldDB" id="C9SLX4"/>
<evidence type="ECO:0000256" key="4">
    <source>
        <dbReference type="ARBA" id="ARBA00022842"/>
    </source>
</evidence>
<protein>
    <recommendedName>
        <fullName evidence="5">Fanconi-associated nuclease</fullName>
        <ecNumber evidence="5">3.1.4.1</ecNumber>
    </recommendedName>
</protein>
<proteinExistence type="inferred from homology"/>
<dbReference type="EMBL" id="DS985220">
    <property type="protein sequence ID" value="EEY19789.1"/>
    <property type="molecule type" value="Genomic_DNA"/>
</dbReference>
<feature type="compositionally biased region" description="Basic and acidic residues" evidence="6">
    <location>
        <begin position="29"/>
        <end position="41"/>
    </location>
</feature>
<feature type="region of interest" description="Disordered" evidence="6">
    <location>
        <begin position="1"/>
        <end position="83"/>
    </location>
</feature>
<feature type="domain" description="Fanconi-associated nuclease 1-like TPR" evidence="8">
    <location>
        <begin position="384"/>
        <end position="452"/>
    </location>
</feature>
<dbReference type="OMA" id="WYSELAL"/>